<evidence type="ECO:0000256" key="5">
    <source>
        <dbReference type="ARBA" id="ARBA00023136"/>
    </source>
</evidence>
<dbReference type="Gene3D" id="1.20.1250.20">
    <property type="entry name" value="MFS general substrate transporter like domains"/>
    <property type="match status" value="1"/>
</dbReference>
<dbReference type="PROSITE" id="PS50850">
    <property type="entry name" value="MFS"/>
    <property type="match status" value="1"/>
</dbReference>
<dbReference type="AlphaFoldDB" id="A0A2T0AJ72"/>
<evidence type="ECO:0000256" key="4">
    <source>
        <dbReference type="ARBA" id="ARBA00022989"/>
    </source>
</evidence>
<gene>
    <name evidence="8" type="ORF">AAT19DRAFT_9139</name>
</gene>
<dbReference type="InterPro" id="IPR020846">
    <property type="entry name" value="MFS_dom"/>
</dbReference>
<evidence type="ECO:0000256" key="3">
    <source>
        <dbReference type="ARBA" id="ARBA00022692"/>
    </source>
</evidence>
<keyword evidence="5 6" id="KW-0472">Membrane</keyword>
<dbReference type="EMBL" id="LCTV02000001">
    <property type="protein sequence ID" value="PRQ78071.1"/>
    <property type="molecule type" value="Genomic_DNA"/>
</dbReference>
<dbReference type="Pfam" id="PF00083">
    <property type="entry name" value="Sugar_tr"/>
    <property type="match status" value="1"/>
</dbReference>
<dbReference type="InterPro" id="IPR036259">
    <property type="entry name" value="MFS_trans_sf"/>
</dbReference>
<feature type="domain" description="Major facilitator superfamily (MFS) profile" evidence="7">
    <location>
        <begin position="1"/>
        <end position="75"/>
    </location>
</feature>
<accession>A0A2T0AJ72</accession>
<dbReference type="InterPro" id="IPR005828">
    <property type="entry name" value="MFS_sugar_transport-like"/>
</dbReference>
<name>A0A2T0AJ72_RHOTO</name>
<sequence>MVGVAVGGWASERFGYKKTMLAALASMICFIFIPFFANNVQTLLAGEILQGIPWGVFRALTPAYAVEVYLTACFK</sequence>
<dbReference type="GO" id="GO:0005351">
    <property type="term" value="F:carbohydrate:proton symporter activity"/>
    <property type="evidence" value="ECO:0007669"/>
    <property type="project" value="TreeGrafter"/>
</dbReference>
<evidence type="ECO:0000256" key="2">
    <source>
        <dbReference type="ARBA" id="ARBA00010992"/>
    </source>
</evidence>
<organism evidence="8 9">
    <name type="scientific">Rhodotorula toruloides</name>
    <name type="common">Yeast</name>
    <name type="synonym">Rhodosporidium toruloides</name>
    <dbReference type="NCBI Taxonomy" id="5286"/>
    <lineage>
        <taxon>Eukaryota</taxon>
        <taxon>Fungi</taxon>
        <taxon>Dikarya</taxon>
        <taxon>Basidiomycota</taxon>
        <taxon>Pucciniomycotina</taxon>
        <taxon>Microbotryomycetes</taxon>
        <taxon>Sporidiobolales</taxon>
        <taxon>Sporidiobolaceae</taxon>
        <taxon>Rhodotorula</taxon>
    </lineage>
</organism>
<keyword evidence="3 6" id="KW-0812">Transmembrane</keyword>
<dbReference type="InterPro" id="IPR050360">
    <property type="entry name" value="MFS_Sugar_Transporters"/>
</dbReference>
<keyword evidence="4 6" id="KW-1133">Transmembrane helix</keyword>
<dbReference type="PANTHER" id="PTHR48022">
    <property type="entry name" value="PLASTIDIC GLUCOSE TRANSPORTER 4"/>
    <property type="match status" value="1"/>
</dbReference>
<dbReference type="SUPFAM" id="SSF103473">
    <property type="entry name" value="MFS general substrate transporter"/>
    <property type="match status" value="1"/>
</dbReference>
<comment type="subcellular location">
    <subcellularLocation>
        <location evidence="1">Membrane</location>
        <topology evidence="1">Multi-pass membrane protein</topology>
    </subcellularLocation>
</comment>
<feature type="transmembrane region" description="Helical" evidence="6">
    <location>
        <begin position="20"/>
        <end position="37"/>
    </location>
</feature>
<comment type="caution">
    <text evidence="8">The sequence shown here is derived from an EMBL/GenBank/DDBJ whole genome shotgun (WGS) entry which is preliminary data.</text>
</comment>
<evidence type="ECO:0000259" key="7">
    <source>
        <dbReference type="PROSITE" id="PS50850"/>
    </source>
</evidence>
<evidence type="ECO:0000313" key="9">
    <source>
        <dbReference type="Proteomes" id="UP000239560"/>
    </source>
</evidence>
<evidence type="ECO:0000313" key="8">
    <source>
        <dbReference type="EMBL" id="PRQ78071.1"/>
    </source>
</evidence>
<dbReference type="OrthoDB" id="6612291at2759"/>
<comment type="similarity">
    <text evidence="2">Belongs to the major facilitator superfamily. Sugar transporter (TC 2.A.1.1) family.</text>
</comment>
<dbReference type="GO" id="GO:0016020">
    <property type="term" value="C:membrane"/>
    <property type="evidence" value="ECO:0007669"/>
    <property type="project" value="UniProtKB-SubCell"/>
</dbReference>
<reference evidence="8 9" key="1">
    <citation type="journal article" date="2018" name="Elife">
        <title>Functional genomics of lipid metabolism in the oleaginous yeast Rhodosporidium toruloides.</title>
        <authorList>
            <person name="Coradetti S.T."/>
            <person name="Pinel D."/>
            <person name="Geiselman G."/>
            <person name="Ito M."/>
            <person name="Mondo S."/>
            <person name="Reilly M.C."/>
            <person name="Cheng Y.F."/>
            <person name="Bauer S."/>
            <person name="Grigoriev I."/>
            <person name="Gladden J.M."/>
            <person name="Simmons B.A."/>
            <person name="Brem R."/>
            <person name="Arkin A.P."/>
            <person name="Skerker J.M."/>
        </authorList>
    </citation>
    <scope>NUCLEOTIDE SEQUENCE [LARGE SCALE GENOMIC DNA]</scope>
    <source>
        <strain evidence="8 9">NBRC 0880</strain>
    </source>
</reference>
<proteinExistence type="inferred from homology"/>
<dbReference type="PANTHER" id="PTHR48022:SF5">
    <property type="entry name" value="ALPHA-GLUCOSIDES PERMEASE MPH2-RELATED"/>
    <property type="match status" value="1"/>
</dbReference>
<protein>
    <recommendedName>
        <fullName evidence="7">Major facilitator superfamily (MFS) profile domain-containing protein</fullName>
    </recommendedName>
</protein>
<dbReference type="Proteomes" id="UP000239560">
    <property type="component" value="Unassembled WGS sequence"/>
</dbReference>
<evidence type="ECO:0000256" key="6">
    <source>
        <dbReference type="SAM" id="Phobius"/>
    </source>
</evidence>
<evidence type="ECO:0000256" key="1">
    <source>
        <dbReference type="ARBA" id="ARBA00004141"/>
    </source>
</evidence>